<sequence>MVDNKWFGEERKASLLHCQQNADAEGVPLSVHLTGELFRKVKSTEAETQITTVQNVSNSKADSYPPDDRQIARMLEYLLANKKLPADIPQALIEQSREGRTQDSFPKHLIPRETKCVECEYTLCEQLITSKGKILTSTGISTYRKSCRNCGMIYRYQEWEEGIHNFDDHIILSLHLCLMTHTAISKVIEMIETTEKVSFPNKERVLQAYLHFEALTNHEYTYSCVSCGYSPAVVVMGLHKKGVFNMPGWAVITCPCGVVYSVKFNLRAESPRDFVDLLLSWKHFPNVSVYDYARGLALHANRRQPVIFAPFQGRLLDPTPENVKQASEGKVHVNMPWLKFPKMPADKDGHPLTGSTQRFALNDVFHQGNSKDQSEVLRKLELVPELAGLINSQCAEQLFSGMRKNNYFLNLTTPSTHIFLQRNILHHYNMTRNQKIKNQYSKIVPPDVAMQCDSHGRVVLVNDEGEQRPYGDFTSLHNLAAHRACWGQELQDSQKQLMSHVLDESKSHSEHLAMVNNIILTRFDFWTLGLQRDMEGTNYLKLIRATNQQISIS</sequence>
<dbReference type="InterPro" id="IPR040648">
    <property type="entry name" value="HMGXB3_CxC4"/>
</dbReference>
<accession>A0AA47NE39</accession>
<dbReference type="AlphaFoldDB" id="A0AA47NE39"/>
<dbReference type="Proteomes" id="UP001174136">
    <property type="component" value="Unassembled WGS sequence"/>
</dbReference>
<evidence type="ECO:0000313" key="3">
    <source>
        <dbReference type="Proteomes" id="UP001174136"/>
    </source>
</evidence>
<comment type="caution">
    <text evidence="2">The sequence shown here is derived from an EMBL/GenBank/DDBJ whole genome shotgun (WGS) entry which is preliminary data.</text>
</comment>
<name>A0AA47NE39_MERPO</name>
<organism evidence="2 3">
    <name type="scientific">Merluccius polli</name>
    <name type="common">Benguela hake</name>
    <name type="synonym">Merluccius cadenati</name>
    <dbReference type="NCBI Taxonomy" id="89951"/>
    <lineage>
        <taxon>Eukaryota</taxon>
        <taxon>Metazoa</taxon>
        <taxon>Chordata</taxon>
        <taxon>Craniata</taxon>
        <taxon>Vertebrata</taxon>
        <taxon>Euteleostomi</taxon>
        <taxon>Actinopterygii</taxon>
        <taxon>Neopterygii</taxon>
        <taxon>Teleostei</taxon>
        <taxon>Neoteleostei</taxon>
        <taxon>Acanthomorphata</taxon>
        <taxon>Zeiogadaria</taxon>
        <taxon>Gadariae</taxon>
        <taxon>Gadiformes</taxon>
        <taxon>Gadoidei</taxon>
        <taxon>Merlucciidae</taxon>
        <taxon>Merluccius</taxon>
    </lineage>
</organism>
<evidence type="ECO:0000259" key="1">
    <source>
        <dbReference type="Pfam" id="PF18717"/>
    </source>
</evidence>
<feature type="domain" description="HMG" evidence="1">
    <location>
        <begin position="105"/>
        <end position="184"/>
    </location>
</feature>
<gene>
    <name evidence="2" type="ORF">N1851_000114</name>
</gene>
<dbReference type="EMBL" id="JAOPHQ010000001">
    <property type="protein sequence ID" value="KAK0156639.1"/>
    <property type="molecule type" value="Genomic_DNA"/>
</dbReference>
<keyword evidence="3" id="KW-1185">Reference proteome</keyword>
<dbReference type="Pfam" id="PF18717">
    <property type="entry name" value="CxC4"/>
    <property type="match status" value="1"/>
</dbReference>
<evidence type="ECO:0000313" key="2">
    <source>
        <dbReference type="EMBL" id="KAK0156639.1"/>
    </source>
</evidence>
<dbReference type="PANTHER" id="PTHR17609">
    <property type="entry name" value="HMG DOMAIN-CONTAINING PROTEIN 3"/>
    <property type="match status" value="1"/>
</dbReference>
<protein>
    <recommendedName>
        <fullName evidence="1">HMG domain-containing protein</fullName>
    </recommendedName>
</protein>
<dbReference type="InterPro" id="IPR039598">
    <property type="entry name" value="HMGXB3"/>
</dbReference>
<reference evidence="2" key="1">
    <citation type="journal article" date="2023" name="Front. Mar. Sci.">
        <title>A new Merluccius polli reference genome to investigate the effects of global change in West African waters.</title>
        <authorList>
            <person name="Mateo J.L."/>
            <person name="Blanco-Fernandez C."/>
            <person name="Garcia-Vazquez E."/>
            <person name="Machado-Schiaffino G."/>
        </authorList>
    </citation>
    <scope>NUCLEOTIDE SEQUENCE</scope>
    <source>
        <strain evidence="2">C29</strain>
        <tissue evidence="2">Fin</tissue>
    </source>
</reference>
<dbReference type="PANTHER" id="PTHR17609:SF3">
    <property type="entry name" value="SAP DOMAIN-CONTAINING PROTEIN"/>
    <property type="match status" value="1"/>
</dbReference>
<proteinExistence type="predicted"/>